<protein>
    <recommendedName>
        <fullName evidence="3">DUF721 domain-containing protein</fullName>
    </recommendedName>
</protein>
<name>A0A1H3CUN5_9GAMM</name>
<sequence length="148" mass="16849">MKKKASLGLTPDSGGRSPTLNDLLQKAEWHRQAETRVLKALPEQLQPGTRFVSCHDGELILSTETASVATQLRYRQHDIMARIREDELFRFVWKLTVKVAPPRFSAARPRSMPLLSNENARLLQEEAGHTKDKKLREILEKLASHTRG</sequence>
<evidence type="ECO:0000313" key="1">
    <source>
        <dbReference type="EMBL" id="SDX57863.1"/>
    </source>
</evidence>
<dbReference type="RefSeq" id="WP_091816698.1">
    <property type="nucleotide sequence ID" value="NZ_FNNE01000011.1"/>
</dbReference>
<dbReference type="Pfam" id="PF05258">
    <property type="entry name" value="DciA"/>
    <property type="match status" value="1"/>
</dbReference>
<reference evidence="1 2" key="1">
    <citation type="submission" date="2016-10" db="EMBL/GenBank/DDBJ databases">
        <authorList>
            <person name="de Groot N.N."/>
        </authorList>
    </citation>
    <scope>NUCLEOTIDE SEQUENCE [LARGE SCALE GENOMIC DNA]</scope>
    <source>
        <strain evidence="1 2">CGMCC 1.7059</strain>
    </source>
</reference>
<gene>
    <name evidence="1" type="ORF">SAMN04487960_11136</name>
</gene>
<organism evidence="1 2">
    <name type="scientific">Marinobacter mobilis</name>
    <dbReference type="NCBI Taxonomy" id="488533"/>
    <lineage>
        <taxon>Bacteria</taxon>
        <taxon>Pseudomonadati</taxon>
        <taxon>Pseudomonadota</taxon>
        <taxon>Gammaproteobacteria</taxon>
        <taxon>Pseudomonadales</taxon>
        <taxon>Marinobacteraceae</taxon>
        <taxon>Marinobacter</taxon>
    </lineage>
</organism>
<dbReference type="AlphaFoldDB" id="A0A1H3CUN5"/>
<proteinExistence type="predicted"/>
<keyword evidence="2" id="KW-1185">Reference proteome</keyword>
<dbReference type="EMBL" id="FNNE01000011">
    <property type="protein sequence ID" value="SDX57863.1"/>
    <property type="molecule type" value="Genomic_DNA"/>
</dbReference>
<accession>A0A1H3CUN5</accession>
<evidence type="ECO:0000313" key="2">
    <source>
        <dbReference type="Proteomes" id="UP000199675"/>
    </source>
</evidence>
<dbReference type="OrthoDB" id="6365214at2"/>
<evidence type="ECO:0008006" key="3">
    <source>
        <dbReference type="Google" id="ProtNLM"/>
    </source>
</evidence>
<dbReference type="Proteomes" id="UP000199675">
    <property type="component" value="Unassembled WGS sequence"/>
</dbReference>
<dbReference type="InterPro" id="IPR007922">
    <property type="entry name" value="DciA-like"/>
</dbReference>